<reference evidence="2" key="1">
    <citation type="submission" date="2015-09" db="EMBL/GenBank/DDBJ databases">
        <authorList>
            <consortium name="Pathogen Informatics"/>
        </authorList>
    </citation>
    <scope>NUCLEOTIDE SEQUENCE [LARGE SCALE GENOMIC DNA]</scope>
    <source>
        <strain evidence="2">Lake Konstanz</strain>
    </source>
</reference>
<dbReference type="Proteomes" id="UP000051952">
    <property type="component" value="Unassembled WGS sequence"/>
</dbReference>
<proteinExistence type="predicted"/>
<gene>
    <name evidence="1" type="ORF">BSAL_11690</name>
</gene>
<sequence>MIRALRTPLLASFHRDRGGGGRAKDFLFRKENQPLFGRRRSVGNSPLDSVRIKVEFFTSLCPFGETFVHFKSPLWYFLHMCGFTVKAGPYHGRRMILTSPQRLGGMLRQYRTETKTLGRSAESFFRRIRMEPILRIRLQELFDSCLEHESETADIHLHLEGSPADYHAATSSLQSRVEMFLELCTHESDSQSTSSAKLCAAADKGKRRRMQLFPFSRPFCRDLFADGEHHPQRLASTTTTTTTTSHAGDGSHDLYVMPLAPSPTLEIPIEVRRALWRGSTAVTHQTDGGDNLDEASKKEKLCEPITHVFSVPDDHGGSSASVCVTRISQEVLRALAESQFTFTCPLTPPPLPIALSTMCVDDSEGGGSARTEEGSTHPNSVTVAYCHMMLSVGVVEFSDLTCSLVQLRRDEANGLLHCTAMKHHVPLFSLATNVCSAVVIANAQFLSHAALHELRASLETNSRTMATAANNHHSMRPAGLLPRWTPLNGGLCVVCIGTFDSSTQAQSNEAPARVAGTENLLHMTLPAFMTDNGNTDRLPNAAREGFSRLIEVLTSVSEESLSVTAVGGSTELCVRESIVQSFLRSTRPISLHAVTALVKSCATGAGVGLLVPEESVPRNTDAPPETQSLDVQSASVIGDMPSLLCIAASTEPQASPVPTIGWKLPQVVAELNQVKILCDDSGSSGLGMARLEKLLNEVPLLKYIAVRHEDTTRFHNLETASTKDCVARLTINSAAGKNAGGGANPLHLQHVVEKRTKKSGKLHEATSPPTRRIYGTSHNVELVESRQAERGHVKQSVWAKKRFVPAL</sequence>
<dbReference type="AlphaFoldDB" id="A0A0S4JCJ2"/>
<evidence type="ECO:0000313" key="1">
    <source>
        <dbReference type="EMBL" id="CUG87737.1"/>
    </source>
</evidence>
<dbReference type="VEuPathDB" id="TriTrypDB:BSAL_11690"/>
<evidence type="ECO:0000313" key="2">
    <source>
        <dbReference type="Proteomes" id="UP000051952"/>
    </source>
</evidence>
<keyword evidence="2" id="KW-1185">Reference proteome</keyword>
<protein>
    <submittedName>
        <fullName evidence="1">Uncharacterized protein</fullName>
    </submittedName>
</protein>
<name>A0A0S4JCJ2_BODSA</name>
<organism evidence="1 2">
    <name type="scientific">Bodo saltans</name>
    <name type="common">Flagellated protozoan</name>
    <dbReference type="NCBI Taxonomy" id="75058"/>
    <lineage>
        <taxon>Eukaryota</taxon>
        <taxon>Discoba</taxon>
        <taxon>Euglenozoa</taxon>
        <taxon>Kinetoplastea</taxon>
        <taxon>Metakinetoplastina</taxon>
        <taxon>Eubodonida</taxon>
        <taxon>Bodonidae</taxon>
        <taxon>Bodo</taxon>
    </lineage>
</organism>
<dbReference type="EMBL" id="CYKH01001581">
    <property type="protein sequence ID" value="CUG87737.1"/>
    <property type="molecule type" value="Genomic_DNA"/>
</dbReference>
<accession>A0A0S4JCJ2</accession>